<dbReference type="Gene3D" id="1.25.10.10">
    <property type="entry name" value="Leucine-rich Repeat Variant"/>
    <property type="match status" value="1"/>
</dbReference>
<dbReference type="Gene3D" id="1.10.510.10">
    <property type="entry name" value="Transferase(Phosphotransferase) domain 1"/>
    <property type="match status" value="1"/>
</dbReference>
<dbReference type="InterPro" id="IPR011989">
    <property type="entry name" value="ARM-like"/>
</dbReference>
<dbReference type="PANTHER" id="PTHR12984:SF6">
    <property type="entry name" value="SCY1-LIKE PROTEIN 2"/>
    <property type="match status" value="1"/>
</dbReference>
<comment type="similarity">
    <text evidence="1">Belongs to the protein kinase superfamily.</text>
</comment>
<protein>
    <submittedName>
        <fullName evidence="5">SCY1-like protein 2</fullName>
    </submittedName>
</protein>
<name>A0A6G1SQP9_9ACAR</name>
<proteinExistence type="inferred from homology"/>
<dbReference type="EMBL" id="GGYP01007736">
    <property type="protein sequence ID" value="MDE52507.1"/>
    <property type="molecule type" value="Transcribed_RNA"/>
</dbReference>
<dbReference type="GO" id="GO:0004672">
    <property type="term" value="F:protein kinase activity"/>
    <property type="evidence" value="ECO:0007669"/>
    <property type="project" value="InterPro"/>
</dbReference>
<evidence type="ECO:0000259" key="4">
    <source>
        <dbReference type="PROSITE" id="PS50011"/>
    </source>
</evidence>
<dbReference type="AlphaFoldDB" id="A0A6G1SQP9"/>
<feature type="coiled-coil region" evidence="3">
    <location>
        <begin position="666"/>
        <end position="696"/>
    </location>
</feature>
<keyword evidence="3" id="KW-0175">Coiled coil</keyword>
<organism evidence="5">
    <name type="scientific">Aceria tosichella</name>
    <name type="common">wheat curl mite</name>
    <dbReference type="NCBI Taxonomy" id="561515"/>
    <lineage>
        <taxon>Eukaryota</taxon>
        <taxon>Metazoa</taxon>
        <taxon>Ecdysozoa</taxon>
        <taxon>Arthropoda</taxon>
        <taxon>Chelicerata</taxon>
        <taxon>Arachnida</taxon>
        <taxon>Acari</taxon>
        <taxon>Acariformes</taxon>
        <taxon>Trombidiformes</taxon>
        <taxon>Prostigmata</taxon>
        <taxon>Eupodina</taxon>
        <taxon>Eriophyoidea</taxon>
        <taxon>Eriophyidae</taxon>
        <taxon>Eriophyinae</taxon>
        <taxon>Aceriini</taxon>
        <taxon>Aceria</taxon>
    </lineage>
</organism>
<gene>
    <name evidence="5" type="primary">SCYL2</name>
    <name evidence="5" type="ORF">g.18449</name>
</gene>
<feature type="domain" description="Protein kinase" evidence="4">
    <location>
        <begin position="70"/>
        <end position="407"/>
    </location>
</feature>
<dbReference type="InterPro" id="IPR016024">
    <property type="entry name" value="ARM-type_fold"/>
</dbReference>
<feature type="repeat" description="HEAT" evidence="2">
    <location>
        <begin position="569"/>
        <end position="608"/>
    </location>
</feature>
<dbReference type="GO" id="GO:0005524">
    <property type="term" value="F:ATP binding"/>
    <property type="evidence" value="ECO:0007669"/>
    <property type="project" value="InterPro"/>
</dbReference>
<dbReference type="InterPro" id="IPR021133">
    <property type="entry name" value="HEAT_type_2"/>
</dbReference>
<dbReference type="InterPro" id="IPR051177">
    <property type="entry name" value="CIK-Related_Protein"/>
</dbReference>
<evidence type="ECO:0000256" key="3">
    <source>
        <dbReference type="SAM" id="Coils"/>
    </source>
</evidence>
<accession>A0A6G1SQP9</accession>
<dbReference type="SMART" id="SM00220">
    <property type="entry name" value="S_TKc"/>
    <property type="match status" value="1"/>
</dbReference>
<dbReference type="InterPro" id="IPR000719">
    <property type="entry name" value="Prot_kinase_dom"/>
</dbReference>
<sequence>MLDMDSFVSKLRSTVSQVAYQVNTSVNTIIPGNLIHREYETLRFRCTYGSPGLVWSVFDAVRRDSASIKASLKDAIGTNLIPNQANSDLAEDNEHQSANDRKLYSVFLFDKNQLDNVPRSDREAVLEHIKKGVTQLTRLRHPAILTVHHPLEESRSSLAFVTEPVFGHVDSILKEQRGRRVRPNEKQAANLVDLSQDLGPKDSDYQQGTCQLDDIQIKAGLLQVCDGLKFLHSSANILHRNLCLENIFVDSNNTWKIAGFEFSSNQSHTPTGPEATDVSLNIVEFTPKQINSPLYPSLRFTCKSSPSVIVPNWSCSAPEHSNCDQVTLSSDVYSLGIISCALLGKDADLADLSYEYGLMSDTYKRGIRLRELADKLPTNFKSVIMKYAAINAESRPSLDEYQNLAIFADQQVQAIRDLDSQFGWDRLRKIDFFNRLRDILPCLSHQLKINRIAQSLFQDFVDPEMIPYVLPNILIIAKDSTPTEFKTKIFPNLKPSFRILEPKSVPNMLLDNLDILGDRARHCLSEFQQTAFTLIKYLLKMDQQMQEKCLTVLPRVKRHVDEKSLSELIIPELKRLQKDTTVQCIRVKILECLKDMIDIMSQRMVTVHVLSLLLELPTQEPEVVSATTSLVRMMFNCSNIQLDKEIVSSKILPLLIPFTTKGDLHLQQFDQLMSLIKQLMDRIEREQREILSKKSKAAGQKSQALVLNSPIVHYQ</sequence>
<dbReference type="Gene3D" id="3.30.200.20">
    <property type="entry name" value="Phosphorylase Kinase, domain 1"/>
    <property type="match status" value="1"/>
</dbReference>
<dbReference type="PROSITE" id="PS50011">
    <property type="entry name" value="PROTEIN_KINASE_DOM"/>
    <property type="match status" value="1"/>
</dbReference>
<evidence type="ECO:0000256" key="2">
    <source>
        <dbReference type="PROSITE-ProRule" id="PRU00103"/>
    </source>
</evidence>
<evidence type="ECO:0000313" key="5">
    <source>
        <dbReference type="EMBL" id="MDE52507.1"/>
    </source>
</evidence>
<dbReference type="SUPFAM" id="SSF48371">
    <property type="entry name" value="ARM repeat"/>
    <property type="match status" value="1"/>
</dbReference>
<reference evidence="5" key="1">
    <citation type="submission" date="2018-10" db="EMBL/GenBank/DDBJ databases">
        <title>Transcriptome assembly of Aceria tosichella (Wheat curl mite) Type 2.</title>
        <authorList>
            <person name="Scully E.D."/>
            <person name="Geib S.M."/>
            <person name="Palmer N.A."/>
            <person name="Gupta A.K."/>
            <person name="Sarath G."/>
            <person name="Tatineni S."/>
        </authorList>
    </citation>
    <scope>NUCLEOTIDE SEQUENCE</scope>
    <source>
        <strain evidence="5">LincolnNE</strain>
    </source>
</reference>
<evidence type="ECO:0000256" key="1">
    <source>
        <dbReference type="ARBA" id="ARBA00038349"/>
    </source>
</evidence>
<dbReference type="InterPro" id="IPR011009">
    <property type="entry name" value="Kinase-like_dom_sf"/>
</dbReference>
<dbReference type="Pfam" id="PF00069">
    <property type="entry name" value="Pkinase"/>
    <property type="match status" value="1"/>
</dbReference>
<dbReference type="PANTHER" id="PTHR12984">
    <property type="entry name" value="SCY1-RELATED S/T PROTEIN KINASE-LIKE"/>
    <property type="match status" value="1"/>
</dbReference>
<dbReference type="PROSITE" id="PS50077">
    <property type="entry name" value="HEAT_REPEAT"/>
    <property type="match status" value="1"/>
</dbReference>
<dbReference type="SUPFAM" id="SSF56112">
    <property type="entry name" value="Protein kinase-like (PK-like)"/>
    <property type="match status" value="1"/>
</dbReference>